<dbReference type="Gene3D" id="1.10.10.10">
    <property type="entry name" value="Winged helix-like DNA-binding domain superfamily/Winged helix DNA-binding domain"/>
    <property type="match status" value="1"/>
</dbReference>
<protein>
    <submittedName>
        <fullName evidence="11">Cullin 3</fullName>
    </submittedName>
</protein>
<dbReference type="GO" id="GO:0010468">
    <property type="term" value="P:regulation of gene expression"/>
    <property type="evidence" value="ECO:0007669"/>
    <property type="project" value="UniProtKB-ARBA"/>
</dbReference>
<dbReference type="FunFam" id="1.20.1310.10:FF:000002">
    <property type="entry name" value="cullin-3 isoform X1"/>
    <property type="match status" value="1"/>
</dbReference>
<dbReference type="InterPro" id="IPR036390">
    <property type="entry name" value="WH_DNA-bd_sf"/>
</dbReference>
<dbReference type="GO" id="GO:0005634">
    <property type="term" value="C:nucleus"/>
    <property type="evidence" value="ECO:0007669"/>
    <property type="project" value="UniProtKB-SubCell"/>
</dbReference>
<dbReference type="InterPro" id="IPR001373">
    <property type="entry name" value="Cullin_N"/>
</dbReference>
<evidence type="ECO:0000256" key="6">
    <source>
        <dbReference type="ARBA" id="ARBA00023242"/>
    </source>
</evidence>
<dbReference type="SMART" id="SM00182">
    <property type="entry name" value="CULLIN"/>
    <property type="match status" value="1"/>
</dbReference>
<dbReference type="InterPro" id="IPR016159">
    <property type="entry name" value="Cullin_repeat-like_dom_sf"/>
</dbReference>
<dbReference type="RefSeq" id="XP_008322480.1">
    <property type="nucleotide sequence ID" value="XM_008324258.1"/>
</dbReference>
<dbReference type="GO" id="GO:0005737">
    <property type="term" value="C:cytoplasm"/>
    <property type="evidence" value="ECO:0007669"/>
    <property type="project" value="UniProtKB-ARBA"/>
</dbReference>
<evidence type="ECO:0000256" key="2">
    <source>
        <dbReference type="ARBA" id="ARBA00004906"/>
    </source>
</evidence>
<dbReference type="GO" id="GO:0043161">
    <property type="term" value="P:proteasome-mediated ubiquitin-dependent protein catabolic process"/>
    <property type="evidence" value="ECO:0007669"/>
    <property type="project" value="UniProtKB-ARBA"/>
</dbReference>
<dbReference type="AlphaFoldDB" id="A0A3P8WB09"/>
<dbReference type="GO" id="GO:0006915">
    <property type="term" value="P:apoptotic process"/>
    <property type="evidence" value="ECO:0007669"/>
    <property type="project" value="UniProtKB-ARBA"/>
</dbReference>
<dbReference type="SUPFAM" id="SSF75632">
    <property type="entry name" value="Cullin homology domain"/>
    <property type="match status" value="1"/>
</dbReference>
<evidence type="ECO:0000256" key="9">
    <source>
        <dbReference type="SAM" id="MobiDB-lite"/>
    </source>
</evidence>
<dbReference type="InterPro" id="IPR036388">
    <property type="entry name" value="WH-like_DNA-bd_sf"/>
</dbReference>
<comment type="pathway">
    <text evidence="2">Protein modification; protein ubiquitination.</text>
</comment>
<organism evidence="11 12">
    <name type="scientific">Cynoglossus semilaevis</name>
    <name type="common">Tongue sole</name>
    <dbReference type="NCBI Taxonomy" id="244447"/>
    <lineage>
        <taxon>Eukaryota</taxon>
        <taxon>Metazoa</taxon>
        <taxon>Chordata</taxon>
        <taxon>Craniata</taxon>
        <taxon>Vertebrata</taxon>
        <taxon>Euteleostomi</taxon>
        <taxon>Actinopterygii</taxon>
        <taxon>Neopterygii</taxon>
        <taxon>Teleostei</taxon>
        <taxon>Neoteleostei</taxon>
        <taxon>Acanthomorphata</taxon>
        <taxon>Carangaria</taxon>
        <taxon>Pleuronectiformes</taxon>
        <taxon>Pleuronectoidei</taxon>
        <taxon>Cynoglossidae</taxon>
        <taxon>Cynoglossinae</taxon>
        <taxon>Cynoglossus</taxon>
    </lineage>
</organism>
<dbReference type="FunFam" id="3.30.230.130:FF:000002">
    <property type="entry name" value="cullin-3 isoform X1"/>
    <property type="match status" value="1"/>
</dbReference>
<dbReference type="SMART" id="SM00884">
    <property type="entry name" value="Cullin_Nedd8"/>
    <property type="match status" value="1"/>
</dbReference>
<dbReference type="InterPro" id="IPR019559">
    <property type="entry name" value="Cullin_neddylation_domain"/>
</dbReference>
<evidence type="ECO:0000256" key="8">
    <source>
        <dbReference type="RuleBase" id="RU003829"/>
    </source>
</evidence>
<dbReference type="SUPFAM" id="SSF46785">
    <property type="entry name" value="Winged helix' DNA-binding domain"/>
    <property type="match status" value="1"/>
</dbReference>
<dbReference type="FunFam" id="1.20.1310.10:FF:000001">
    <property type="entry name" value="Cullin 3"/>
    <property type="match status" value="1"/>
</dbReference>
<dbReference type="FunFam" id="1.10.10.10:FF:000091">
    <property type="entry name" value="Cullin 3"/>
    <property type="match status" value="1"/>
</dbReference>
<dbReference type="GeneTree" id="ENSGT00940000155066"/>
<evidence type="ECO:0000313" key="11">
    <source>
        <dbReference type="Ensembl" id="ENSCSEP00000023662.1"/>
    </source>
</evidence>
<dbReference type="InterPro" id="IPR059120">
    <property type="entry name" value="Cullin-like_AB"/>
</dbReference>
<dbReference type="Gene3D" id="3.30.230.130">
    <property type="entry name" value="Cullin, Chain C, Domain 2"/>
    <property type="match status" value="1"/>
</dbReference>
<evidence type="ECO:0000256" key="4">
    <source>
        <dbReference type="ARBA" id="ARBA00022499"/>
    </source>
</evidence>
<dbReference type="GO" id="GO:0000278">
    <property type="term" value="P:mitotic cell cycle"/>
    <property type="evidence" value="ECO:0007669"/>
    <property type="project" value="UniProtKB-ARBA"/>
</dbReference>
<proteinExistence type="inferred from homology"/>
<reference evidence="11 12" key="1">
    <citation type="journal article" date="2014" name="Nat. Genet.">
        <title>Whole-genome sequence of a flatfish provides insights into ZW sex chromosome evolution and adaptation to a benthic lifestyle.</title>
        <authorList>
            <person name="Chen S."/>
            <person name="Zhang G."/>
            <person name="Shao C."/>
            <person name="Huang Q."/>
            <person name="Liu G."/>
            <person name="Zhang P."/>
            <person name="Song W."/>
            <person name="An N."/>
            <person name="Chalopin D."/>
            <person name="Volff J.N."/>
            <person name="Hong Y."/>
            <person name="Li Q."/>
            <person name="Sha Z."/>
            <person name="Zhou H."/>
            <person name="Xie M."/>
            <person name="Yu Q."/>
            <person name="Liu Y."/>
            <person name="Xiang H."/>
            <person name="Wang N."/>
            <person name="Wu K."/>
            <person name="Yang C."/>
            <person name="Zhou Q."/>
            <person name="Liao X."/>
            <person name="Yang L."/>
            <person name="Hu Q."/>
            <person name="Zhang J."/>
            <person name="Meng L."/>
            <person name="Jin L."/>
            <person name="Tian Y."/>
            <person name="Lian J."/>
            <person name="Yang J."/>
            <person name="Miao G."/>
            <person name="Liu S."/>
            <person name="Liang Z."/>
            <person name="Yan F."/>
            <person name="Li Y."/>
            <person name="Sun B."/>
            <person name="Zhang H."/>
            <person name="Zhang J."/>
            <person name="Zhu Y."/>
            <person name="Du M."/>
            <person name="Zhao Y."/>
            <person name="Schartl M."/>
            <person name="Tang Q."/>
            <person name="Wang J."/>
        </authorList>
    </citation>
    <scope>NUCLEOTIDE SEQUENCE</scope>
</reference>
<dbReference type="InterPro" id="IPR016158">
    <property type="entry name" value="Cullin_homology"/>
</dbReference>
<dbReference type="InterPro" id="IPR045093">
    <property type="entry name" value="Cullin"/>
</dbReference>
<evidence type="ECO:0000256" key="5">
    <source>
        <dbReference type="ARBA" id="ARBA00022843"/>
    </source>
</evidence>
<evidence type="ECO:0000256" key="3">
    <source>
        <dbReference type="ARBA" id="ARBA00006019"/>
    </source>
</evidence>
<dbReference type="InterPro" id="IPR036317">
    <property type="entry name" value="Cullin_homology_sf"/>
</dbReference>
<dbReference type="FunFam" id="1.20.1310.10:FF:000006">
    <property type="entry name" value="Cullin 3"/>
    <property type="match status" value="1"/>
</dbReference>
<dbReference type="GO" id="GO:0000209">
    <property type="term" value="P:protein polyubiquitination"/>
    <property type="evidence" value="ECO:0007669"/>
    <property type="project" value="UniProtKB-ARBA"/>
</dbReference>
<dbReference type="InParanoid" id="A0A3P8WB09"/>
<feature type="region of interest" description="Disordered" evidence="9">
    <location>
        <begin position="669"/>
        <end position="693"/>
    </location>
</feature>
<dbReference type="Proteomes" id="UP000265120">
    <property type="component" value="Chromosome 13"/>
</dbReference>
<dbReference type="KEGG" id="csem:103389006"/>
<dbReference type="GO" id="GO:0006950">
    <property type="term" value="P:response to stress"/>
    <property type="evidence" value="ECO:0007669"/>
    <property type="project" value="UniProtKB-ARBA"/>
</dbReference>
<dbReference type="Pfam" id="PF00888">
    <property type="entry name" value="Cullin"/>
    <property type="match status" value="1"/>
</dbReference>
<name>A0A3P8WB09_CYNSE</name>
<dbReference type="SUPFAM" id="SSF74788">
    <property type="entry name" value="Cullin repeat-like"/>
    <property type="match status" value="1"/>
</dbReference>
<dbReference type="Ensembl" id="ENSCSET00000023971.1">
    <property type="protein sequence ID" value="ENSCSEP00000023662.1"/>
    <property type="gene ID" value="ENSCSEG00000015092.1"/>
</dbReference>
<dbReference type="GO" id="GO:0080090">
    <property type="term" value="P:regulation of primary metabolic process"/>
    <property type="evidence" value="ECO:0007669"/>
    <property type="project" value="UniProtKB-ARBA"/>
</dbReference>
<keyword evidence="6" id="KW-0539">Nucleus</keyword>
<keyword evidence="4" id="KW-1017">Isopeptide bond</keyword>
<dbReference type="GO" id="GO:0007165">
    <property type="term" value="P:signal transduction"/>
    <property type="evidence" value="ECO:0007669"/>
    <property type="project" value="UniProtKB-ARBA"/>
</dbReference>
<dbReference type="Gene3D" id="1.20.1310.10">
    <property type="entry name" value="Cullin Repeats"/>
    <property type="match status" value="4"/>
</dbReference>
<dbReference type="PROSITE" id="PS50069">
    <property type="entry name" value="CULLIN_2"/>
    <property type="match status" value="1"/>
</dbReference>
<reference evidence="11" key="3">
    <citation type="submission" date="2025-09" db="UniProtKB">
        <authorList>
            <consortium name="Ensembl"/>
        </authorList>
    </citation>
    <scope>IDENTIFICATION</scope>
</reference>
<dbReference type="Pfam" id="PF10557">
    <property type="entry name" value="Cullin_Nedd8"/>
    <property type="match status" value="1"/>
</dbReference>
<dbReference type="UniPathway" id="UPA00143"/>
<dbReference type="Pfam" id="PF26557">
    <property type="entry name" value="Cullin_AB"/>
    <property type="match status" value="1"/>
</dbReference>
<reference evidence="11" key="2">
    <citation type="submission" date="2025-08" db="UniProtKB">
        <authorList>
            <consortium name="Ensembl"/>
        </authorList>
    </citation>
    <scope>IDENTIFICATION</scope>
</reference>
<comment type="similarity">
    <text evidence="3 7 8">Belongs to the cullin family.</text>
</comment>
<keyword evidence="12" id="KW-1185">Reference proteome</keyword>
<dbReference type="PANTHER" id="PTHR11932">
    <property type="entry name" value="CULLIN"/>
    <property type="match status" value="1"/>
</dbReference>
<dbReference type="GeneID" id="103389006"/>
<evidence type="ECO:0000256" key="1">
    <source>
        <dbReference type="ARBA" id="ARBA00004123"/>
    </source>
</evidence>
<comment type="subcellular location">
    <subcellularLocation>
        <location evidence="1">Nucleus</location>
    </subcellularLocation>
</comment>
<dbReference type="GO" id="GO:0031625">
    <property type="term" value="F:ubiquitin protein ligase binding"/>
    <property type="evidence" value="ECO:0007669"/>
    <property type="project" value="InterPro"/>
</dbReference>
<sequence>MLHCKGGTLKHKRLKIKRQVMIEEKELNKIFDILKTGIQEIQRKNTGELSFAELYRIVYTMVLYKHGEKLYAGLKEAITEHLTNKVMEDILNALNTNFLKVLTLAWDDHQTAMVIIRNIFMYMDQVYVQQNRLDDVHNLGLIIFRDQVFLHSCIRDQLRLTLLDMVAHERKGNVVDRADIKKACQMLMTLGMNDRSVYQKEFEDPFIDMSREFYQLESQNLLSENNASVYIKQADARIIEEIERVFHCFDKSTREPLLELLKQELIFKHMKPIVEMEGSGLVTMLKDGKTEDIACMYKLFKHAPNGLETMCATMSLYMRELGKALVCDAKEGKSPVDFIQDLLDLKIQFDRFLNESFNSDRLFRKTINSNFEYFFNLNSHCPEYLSLFIHDKIKKRAKGWTEKEVDSVLEKALILLMFLQDKDVFERYYRMHLARRLLSSKYMSNSCEKKMIYRLEIECDFHFICKLEGMLEDMNITNATMEEFRQEVQTTSHAGIDLTVRLLTTVYWPTHSANPKCNIPPVPWQAFDAFRQFYLTKHCDRKLTLQNHMGWADLNATFYETLKKEDGSDVGSTQGAGSKTRTHILQVSTLQMSILMLFNSRETYSYVDIQEETGIPERELVRALQSLASGKLSQRVLTMESKSQEVENNSVFTVNDQFSSKQHRVKIQRVDSQHGELEQERKETKQQVDDDRKHRTEAAIVRIMKFNKRMQHDVLVTEVTQLLQAHFLPSPVMIEKQTEGLIERQYLAREPEDNKVYIYIA</sequence>
<keyword evidence="5" id="KW-0832">Ubl conjugation</keyword>
<dbReference type="OrthoDB" id="27073at2759"/>
<accession>A0A3P8WB09</accession>
<feature type="domain" description="Cullin family profile" evidence="10">
    <location>
        <begin position="380"/>
        <end position="628"/>
    </location>
</feature>
<dbReference type="STRING" id="244447.ENSCSEP00000023662"/>
<dbReference type="OMA" id="KTEDIAC"/>
<evidence type="ECO:0000313" key="12">
    <source>
        <dbReference type="Proteomes" id="UP000265120"/>
    </source>
</evidence>
<evidence type="ECO:0000259" key="10">
    <source>
        <dbReference type="PROSITE" id="PS50069"/>
    </source>
</evidence>
<evidence type="ECO:0000256" key="7">
    <source>
        <dbReference type="PROSITE-ProRule" id="PRU00330"/>
    </source>
</evidence>